<dbReference type="GO" id="GO:0003999">
    <property type="term" value="F:adenine phosphoribosyltransferase activity"/>
    <property type="evidence" value="ECO:0007669"/>
    <property type="project" value="UniProtKB-EC"/>
</dbReference>
<dbReference type="PANTHER" id="PTHR43218:SF1">
    <property type="entry name" value="PHOSPHORIBOSYLTRANSFERASE"/>
    <property type="match status" value="1"/>
</dbReference>
<organism evidence="2 3">
    <name type="scientific">Viridibacillus soli</name>
    <dbReference type="NCBI Taxonomy" id="2798301"/>
    <lineage>
        <taxon>Bacteria</taxon>
        <taxon>Bacillati</taxon>
        <taxon>Bacillota</taxon>
        <taxon>Bacilli</taxon>
        <taxon>Bacillales</taxon>
        <taxon>Caryophanaceae</taxon>
        <taxon>Viridibacillus</taxon>
    </lineage>
</organism>
<dbReference type="RefSeq" id="WP_100795751.1">
    <property type="nucleotide sequence ID" value="NZ_JAEOAH010000025.1"/>
</dbReference>
<dbReference type="EMBL" id="JAEOAH010000025">
    <property type="protein sequence ID" value="MBK3496228.1"/>
    <property type="molecule type" value="Genomic_DNA"/>
</dbReference>
<sequence length="181" mass="20144">MKTYELHVAGLKRHLPIIQIKRNLSIASFIILGDTEMVDTTAVALAKKLPDIDVIITAEAKGIPLAYELSKQMNLPRYVVARKSLKSYMNDPLIHEVQSITTEEKQILCLDFQDMAFIKYKRVAIIDDIISTGESIKILEELVSKAGGRVIAKAAILAEGAAAERDDIIFLAELPLFVHEQ</sequence>
<evidence type="ECO:0000313" key="3">
    <source>
        <dbReference type="Proteomes" id="UP000618943"/>
    </source>
</evidence>
<dbReference type="Gene3D" id="3.40.50.2020">
    <property type="match status" value="1"/>
</dbReference>
<dbReference type="SUPFAM" id="SSF53271">
    <property type="entry name" value="PRTase-like"/>
    <property type="match status" value="1"/>
</dbReference>
<reference evidence="2 3" key="1">
    <citation type="submission" date="2020-12" db="EMBL/GenBank/DDBJ databases">
        <title>YIM B01967 draft genome.</title>
        <authorList>
            <person name="Yan X."/>
        </authorList>
    </citation>
    <scope>NUCLEOTIDE SEQUENCE [LARGE SCALE GENOMIC DNA]</scope>
    <source>
        <strain evidence="2 3">YIM B01967</strain>
    </source>
</reference>
<name>A0ABS1H9Z4_9BACL</name>
<keyword evidence="2" id="KW-0808">Transferase</keyword>
<keyword evidence="2" id="KW-0328">Glycosyltransferase</keyword>
<evidence type="ECO:0000259" key="1">
    <source>
        <dbReference type="Pfam" id="PF00156"/>
    </source>
</evidence>
<dbReference type="CDD" id="cd06223">
    <property type="entry name" value="PRTases_typeI"/>
    <property type="match status" value="1"/>
</dbReference>
<dbReference type="Pfam" id="PF00156">
    <property type="entry name" value="Pribosyltran"/>
    <property type="match status" value="1"/>
</dbReference>
<dbReference type="InterPro" id="IPR000836">
    <property type="entry name" value="PRTase_dom"/>
</dbReference>
<dbReference type="EC" id="2.4.2.7" evidence="2"/>
<dbReference type="PANTHER" id="PTHR43218">
    <property type="entry name" value="PHOSPHORIBOSYLTRANSFERASE-RELATED"/>
    <property type="match status" value="1"/>
</dbReference>
<evidence type="ECO:0000313" key="2">
    <source>
        <dbReference type="EMBL" id="MBK3496228.1"/>
    </source>
</evidence>
<keyword evidence="3" id="KW-1185">Reference proteome</keyword>
<proteinExistence type="predicted"/>
<feature type="domain" description="Phosphoribosyltransferase" evidence="1">
    <location>
        <begin position="52"/>
        <end position="168"/>
    </location>
</feature>
<comment type="caution">
    <text evidence="2">The sequence shown here is derived from an EMBL/GenBank/DDBJ whole genome shotgun (WGS) entry which is preliminary data.</text>
</comment>
<gene>
    <name evidence="2" type="ORF">JFL43_15425</name>
</gene>
<protein>
    <submittedName>
        <fullName evidence="2">Adenine phosphoribosyltransferase</fullName>
        <ecNumber evidence="2">2.4.2.7</ecNumber>
    </submittedName>
</protein>
<dbReference type="NCBIfam" id="NF005592">
    <property type="entry name" value="PRK07322.1"/>
    <property type="match status" value="1"/>
</dbReference>
<accession>A0ABS1H9Z4</accession>
<dbReference type="InterPro" id="IPR029057">
    <property type="entry name" value="PRTase-like"/>
</dbReference>
<dbReference type="Proteomes" id="UP000618943">
    <property type="component" value="Unassembled WGS sequence"/>
</dbReference>